<protein>
    <submittedName>
        <fullName evidence="7">Uncharacterized protein</fullName>
    </submittedName>
</protein>
<dbReference type="Pfam" id="PF08598">
    <property type="entry name" value="Sds3"/>
    <property type="match status" value="1"/>
</dbReference>
<evidence type="ECO:0000256" key="6">
    <source>
        <dbReference type="SAM" id="MobiDB-lite"/>
    </source>
</evidence>
<feature type="compositionally biased region" description="Basic and acidic residues" evidence="6">
    <location>
        <begin position="462"/>
        <end position="475"/>
    </location>
</feature>
<dbReference type="Proteomes" id="UP000018888">
    <property type="component" value="Unassembled WGS sequence"/>
</dbReference>
<evidence type="ECO:0000256" key="5">
    <source>
        <dbReference type="ARBA" id="ARBA00023242"/>
    </source>
</evidence>
<keyword evidence="4" id="KW-0804">Transcription</keyword>
<organism evidence="7 8">
    <name type="scientific">Rhizophagus irregularis (strain DAOM 181602 / DAOM 197198 / MUCL 43194)</name>
    <name type="common">Arbuscular mycorrhizal fungus</name>
    <name type="synonym">Glomus intraradices</name>
    <dbReference type="NCBI Taxonomy" id="747089"/>
    <lineage>
        <taxon>Eukaryota</taxon>
        <taxon>Fungi</taxon>
        <taxon>Fungi incertae sedis</taxon>
        <taxon>Mucoromycota</taxon>
        <taxon>Glomeromycotina</taxon>
        <taxon>Glomeromycetes</taxon>
        <taxon>Glomerales</taxon>
        <taxon>Glomeraceae</taxon>
        <taxon>Rhizophagus</taxon>
    </lineage>
</organism>
<comment type="caution">
    <text evidence="7">The sequence shown here is derived from an EMBL/GenBank/DDBJ whole genome shotgun (WGS) entry which is preliminary data.</text>
</comment>
<accession>A0A2P4QUC1</accession>
<keyword evidence="5" id="KW-0539">Nucleus</keyword>
<feature type="compositionally biased region" description="Low complexity" evidence="6">
    <location>
        <begin position="360"/>
        <end position="373"/>
    </location>
</feature>
<dbReference type="InterPro" id="IPR013907">
    <property type="entry name" value="Sds3"/>
</dbReference>
<dbReference type="VEuPathDB" id="FungiDB:RhiirFUN_014330"/>
<name>A0A2P4QUC1_RHIID</name>
<reference evidence="7 8" key="2">
    <citation type="journal article" date="2018" name="New Phytol.">
        <title>High intraspecific genome diversity in the model arbuscular mycorrhizal symbiont Rhizophagus irregularis.</title>
        <authorList>
            <person name="Chen E.C.H."/>
            <person name="Morin E."/>
            <person name="Beaudet D."/>
            <person name="Noel J."/>
            <person name="Yildirir G."/>
            <person name="Ndikumana S."/>
            <person name="Charron P."/>
            <person name="St-Onge C."/>
            <person name="Giorgi J."/>
            <person name="Kruger M."/>
            <person name="Marton T."/>
            <person name="Ropars J."/>
            <person name="Grigoriev I.V."/>
            <person name="Hainaut M."/>
            <person name="Henrissat B."/>
            <person name="Roux C."/>
            <person name="Martin F."/>
            <person name="Corradi N."/>
        </authorList>
    </citation>
    <scope>NUCLEOTIDE SEQUENCE [LARGE SCALE GENOMIC DNA]</scope>
    <source>
        <strain evidence="7 8">DAOM 197198</strain>
    </source>
</reference>
<feature type="compositionally biased region" description="Polar residues" evidence="6">
    <location>
        <begin position="24"/>
        <end position="33"/>
    </location>
</feature>
<evidence type="ECO:0000256" key="3">
    <source>
        <dbReference type="ARBA" id="ARBA00023015"/>
    </source>
</evidence>
<dbReference type="GO" id="GO:0010468">
    <property type="term" value="P:regulation of gene expression"/>
    <property type="evidence" value="ECO:0007669"/>
    <property type="project" value="UniProtKB-ARBA"/>
</dbReference>
<dbReference type="EMBL" id="AUPC02000012">
    <property type="protein sequence ID" value="POG81245.1"/>
    <property type="molecule type" value="Genomic_DNA"/>
</dbReference>
<feature type="compositionally biased region" description="Low complexity" evidence="6">
    <location>
        <begin position="51"/>
        <end position="65"/>
    </location>
</feature>
<comment type="subcellular location">
    <subcellularLocation>
        <location evidence="1">Nucleus</location>
    </subcellularLocation>
</comment>
<feature type="region of interest" description="Disordered" evidence="6">
    <location>
        <begin position="335"/>
        <end position="400"/>
    </location>
</feature>
<evidence type="ECO:0000256" key="4">
    <source>
        <dbReference type="ARBA" id="ARBA00023163"/>
    </source>
</evidence>
<gene>
    <name evidence="7" type="ORF">GLOIN_2v1508908</name>
</gene>
<feature type="compositionally biased region" description="Basic and acidic residues" evidence="6">
    <location>
        <begin position="389"/>
        <end position="400"/>
    </location>
</feature>
<evidence type="ECO:0000313" key="7">
    <source>
        <dbReference type="EMBL" id="POG81245.1"/>
    </source>
</evidence>
<dbReference type="GO" id="GO:0005654">
    <property type="term" value="C:nucleoplasm"/>
    <property type="evidence" value="ECO:0007669"/>
    <property type="project" value="UniProtKB-ARBA"/>
</dbReference>
<dbReference type="PANTHER" id="PTHR21964">
    <property type="entry name" value="BREAST CANCER METASTASIS-SUPPRESSOR 1"/>
    <property type="match status" value="1"/>
</dbReference>
<sequence length="499" mass="57416">MNHGSEITKMPASKSRKAPERPTTRASTKTAHTNGDYAVKQRLRSYPNAVTPSSTGSPSTTRASSVESAREATHRKASSRTSTRSCHNNKSDGVMTRRSILQKEHMEDTEILFDSHSSDDEDAINLKRTYRTQKRRADEIVIQFKSLKERVYFSRLNDLDEENSAIQEGLHPTLSKQMDDIEEKHRALTLRAEKRRDHHKNAIETVFAAQEKQIRDEFLNDRHRLRTMMIEELEMKKSQLKREYYKKPEDNLLDLVMKKIEGTPFDPNYKVVNKGSDVRISSPVYSRLQNGQPRSPKTNIDIQYSQLFNLSFHPTGTNEEEMAEDLMAMQLRKPIRPQLPPPQPLQISSSSQFHPMASHPNIIPPTSSVSISSSRRKKEPRAKRIRRSSNRESVSETRRETPIILAPKEFPKASLRELSKVPKTVHSSELPKELPRILSSKEVSLYREAPREQVIREVIRERPREPLREGSKDLSIDTSKNPILDRWLAEGTEDNDSDQ</sequence>
<keyword evidence="2" id="KW-0678">Repressor</keyword>
<keyword evidence="3" id="KW-0805">Transcription regulation</keyword>
<keyword evidence="8" id="KW-1185">Reference proteome</keyword>
<dbReference type="AlphaFoldDB" id="A0A2P4QUC1"/>
<proteinExistence type="predicted"/>
<feature type="region of interest" description="Disordered" evidence="6">
    <location>
        <begin position="1"/>
        <end position="94"/>
    </location>
</feature>
<feature type="compositionally biased region" description="Polar residues" evidence="6">
    <location>
        <begin position="79"/>
        <end position="88"/>
    </location>
</feature>
<evidence type="ECO:0000256" key="2">
    <source>
        <dbReference type="ARBA" id="ARBA00022491"/>
    </source>
</evidence>
<evidence type="ECO:0000256" key="1">
    <source>
        <dbReference type="ARBA" id="ARBA00004123"/>
    </source>
</evidence>
<feature type="compositionally biased region" description="Basic residues" evidence="6">
    <location>
        <begin position="374"/>
        <end position="388"/>
    </location>
</feature>
<feature type="region of interest" description="Disordered" evidence="6">
    <location>
        <begin position="462"/>
        <end position="499"/>
    </location>
</feature>
<reference evidence="7 8" key="1">
    <citation type="journal article" date="2013" name="Proc. Natl. Acad. Sci. U.S.A.">
        <title>Genome of an arbuscular mycorrhizal fungus provides insight into the oldest plant symbiosis.</title>
        <authorList>
            <person name="Tisserant E."/>
            <person name="Malbreil M."/>
            <person name="Kuo A."/>
            <person name="Kohler A."/>
            <person name="Symeonidi A."/>
            <person name="Balestrini R."/>
            <person name="Charron P."/>
            <person name="Duensing N."/>
            <person name="Frei Dit Frey N."/>
            <person name="Gianinazzi-Pearson V."/>
            <person name="Gilbert L.B."/>
            <person name="Handa Y."/>
            <person name="Herr J.R."/>
            <person name="Hijri M."/>
            <person name="Koul R."/>
            <person name="Kawaguchi M."/>
            <person name="Krajinski F."/>
            <person name="Lammers P.J."/>
            <person name="Masclaux F.G."/>
            <person name="Murat C."/>
            <person name="Morin E."/>
            <person name="Ndikumana S."/>
            <person name="Pagni M."/>
            <person name="Petitpierre D."/>
            <person name="Requena N."/>
            <person name="Rosikiewicz P."/>
            <person name="Riley R."/>
            <person name="Saito K."/>
            <person name="San Clemente H."/>
            <person name="Shapiro H."/>
            <person name="van Tuinen D."/>
            <person name="Becard G."/>
            <person name="Bonfante P."/>
            <person name="Paszkowski U."/>
            <person name="Shachar-Hill Y.Y."/>
            <person name="Tuskan G.A."/>
            <person name="Young P.W."/>
            <person name="Sanders I.R."/>
            <person name="Henrissat B."/>
            <person name="Rensing S.A."/>
            <person name="Grigoriev I.V."/>
            <person name="Corradi N."/>
            <person name="Roux C."/>
            <person name="Martin F."/>
        </authorList>
    </citation>
    <scope>NUCLEOTIDE SEQUENCE [LARGE SCALE GENOMIC DNA]</scope>
    <source>
        <strain evidence="7 8">DAOM 197198</strain>
    </source>
</reference>
<evidence type="ECO:0000313" key="8">
    <source>
        <dbReference type="Proteomes" id="UP000018888"/>
    </source>
</evidence>
<dbReference type="SMART" id="SM01401">
    <property type="entry name" value="Sds3"/>
    <property type="match status" value="1"/>
</dbReference>